<keyword evidence="1" id="KW-0812">Transmembrane</keyword>
<keyword evidence="3" id="KW-1185">Reference proteome</keyword>
<dbReference type="Proteomes" id="UP000675880">
    <property type="component" value="Unassembled WGS sequence"/>
</dbReference>
<organism evidence="2 3">
    <name type="scientific">Nitrospira defluvii</name>
    <dbReference type="NCBI Taxonomy" id="330214"/>
    <lineage>
        <taxon>Bacteria</taxon>
        <taxon>Pseudomonadati</taxon>
        <taxon>Nitrospirota</taxon>
        <taxon>Nitrospiria</taxon>
        <taxon>Nitrospirales</taxon>
        <taxon>Nitrospiraceae</taxon>
        <taxon>Nitrospira</taxon>
    </lineage>
</organism>
<evidence type="ECO:0008006" key="4">
    <source>
        <dbReference type="Google" id="ProtNLM"/>
    </source>
</evidence>
<protein>
    <recommendedName>
        <fullName evidence="4">DUF2946 domain-containing protein</fullName>
    </recommendedName>
</protein>
<dbReference type="EMBL" id="CAJNBJ010000017">
    <property type="protein sequence ID" value="CAE6771344.1"/>
    <property type="molecule type" value="Genomic_DNA"/>
</dbReference>
<sequence>MALIDEGRELCYAKYSMRLKHGNASWFRLAVLMWASLWVLAVPLVHIHPEADHRHGASDHVHGGTVHTVFSTDLVCEFSDHDHASVADGETRCPLHVITLLPHGPEHLAIDLVLAFSGEPQVGKGTALEVAARSFHANPPAPPQAVWQPQPSPSPTTVLLVTTFSSRPPPTV</sequence>
<feature type="transmembrane region" description="Helical" evidence="1">
    <location>
        <begin position="26"/>
        <end position="45"/>
    </location>
</feature>
<reference evidence="2 3" key="1">
    <citation type="submission" date="2021-02" db="EMBL/GenBank/DDBJ databases">
        <authorList>
            <person name="Han P."/>
        </authorList>
    </citation>
    <scope>NUCLEOTIDE SEQUENCE [LARGE SCALE GENOMIC DNA]</scope>
    <source>
        <strain evidence="2">Candidatus Nitrospira sp. ZN2</strain>
    </source>
</reference>
<evidence type="ECO:0000256" key="1">
    <source>
        <dbReference type="SAM" id="Phobius"/>
    </source>
</evidence>
<proteinExistence type="predicted"/>
<evidence type="ECO:0000313" key="2">
    <source>
        <dbReference type="EMBL" id="CAE6771344.1"/>
    </source>
</evidence>
<comment type="caution">
    <text evidence="2">The sequence shown here is derived from an EMBL/GenBank/DDBJ whole genome shotgun (WGS) entry which is preliminary data.</text>
</comment>
<keyword evidence="1" id="KW-1133">Transmembrane helix</keyword>
<accession>A0ABN7LVI2</accession>
<keyword evidence="1" id="KW-0472">Membrane</keyword>
<evidence type="ECO:0000313" key="3">
    <source>
        <dbReference type="Proteomes" id="UP000675880"/>
    </source>
</evidence>
<gene>
    <name evidence="2" type="ORF">NSPZN2_40302</name>
</gene>
<name>A0ABN7LVI2_9BACT</name>